<reference evidence="1" key="2">
    <citation type="journal article" date="2011" name="Microb. Ecol.">
        <title>Taxonomic and Functional Metagenomic Profiling of the Microbial Community in the Anoxic Sediment of a Sub-saline Shallow Lake (Laguna de Carrizo, Central Spain).</title>
        <authorList>
            <person name="Ferrer M."/>
            <person name="Guazzaroni M.E."/>
            <person name="Richter M."/>
            <person name="Garcia-Salamanca A."/>
            <person name="Yarza P."/>
            <person name="Suarez-Suarez A."/>
            <person name="Solano J."/>
            <person name="Alcaide M."/>
            <person name="van Dillewijn P."/>
            <person name="Molina-Henares M.A."/>
            <person name="Lopez-Cortes N."/>
            <person name="Al-Ramahi Y."/>
            <person name="Guerrero C."/>
            <person name="Acosta A."/>
            <person name="de Eugenio L.I."/>
            <person name="Martinez V."/>
            <person name="Marques S."/>
            <person name="Rojo F."/>
            <person name="Santero E."/>
            <person name="Genilloud O."/>
            <person name="Perez-Perez J."/>
            <person name="Rossello-Mora R."/>
            <person name="Ramos J.L."/>
        </authorList>
    </citation>
    <scope>NUCLEOTIDE SEQUENCE</scope>
</reference>
<dbReference type="EMBL" id="ADZX01000802">
    <property type="protein sequence ID" value="EFK95338.1"/>
    <property type="molecule type" value="Genomic_DNA"/>
</dbReference>
<dbReference type="AlphaFoldDB" id="D9PM75"/>
<sequence>IKEGRQALDKLVAMKYAKLTEAEIKTLVVEDKWLAALSAQVQGELDRVSQALTGRIRQLAERYATPLPQLTDEVARLAEKVEAHLKQMGFQP</sequence>
<protein>
    <submittedName>
        <fullName evidence="1">Type I restriction-modification system, M subunit</fullName>
    </submittedName>
</protein>
<comment type="caution">
    <text evidence="1">The sequence shown here is derived from an EMBL/GenBank/DDBJ whole genome shotgun (WGS) entry which is preliminary data.</text>
</comment>
<proteinExistence type="predicted"/>
<accession>D9PM75</accession>
<reference evidence="1" key="1">
    <citation type="submission" date="2010-07" db="EMBL/GenBank/DDBJ databases">
        <authorList>
            <consortium name="CONSOLIDER consortium CSD2007-00005"/>
            <person name="Guazzaroni M.-E."/>
            <person name="Richter M."/>
            <person name="Garcia-Salamanca A."/>
            <person name="Yarza P."/>
            <person name="Ferrer M."/>
        </authorList>
    </citation>
    <scope>NUCLEOTIDE SEQUENCE</scope>
</reference>
<feature type="non-terminal residue" evidence="1">
    <location>
        <position position="1"/>
    </location>
</feature>
<evidence type="ECO:0000313" key="1">
    <source>
        <dbReference type="EMBL" id="EFK95338.1"/>
    </source>
</evidence>
<organism evidence="1">
    <name type="scientific">sediment metagenome</name>
    <dbReference type="NCBI Taxonomy" id="749907"/>
    <lineage>
        <taxon>unclassified sequences</taxon>
        <taxon>metagenomes</taxon>
        <taxon>ecological metagenomes</taxon>
    </lineage>
</organism>
<gene>
    <name evidence="1" type="ORF">LDC_2653</name>
</gene>
<name>D9PM75_9ZZZZ</name>